<dbReference type="GeneID" id="83058308"/>
<keyword evidence="3" id="KW-1185">Reference proteome</keyword>
<organism evidence="2 3">
    <name type="scientific">Cloacibacillus porcorum</name>
    <dbReference type="NCBI Taxonomy" id="1197717"/>
    <lineage>
        <taxon>Bacteria</taxon>
        <taxon>Thermotogati</taxon>
        <taxon>Synergistota</taxon>
        <taxon>Synergistia</taxon>
        <taxon>Synergistales</taxon>
        <taxon>Synergistaceae</taxon>
        <taxon>Cloacibacillus</taxon>
    </lineage>
</organism>
<proteinExistence type="inferred from homology"/>
<dbReference type="CDD" id="cd04872">
    <property type="entry name" value="ACT_1ZPV"/>
    <property type="match status" value="1"/>
</dbReference>
<sequence length="89" mass="9827">MKAIVTVLGKDQVGIIAKVCTYLADKNANVLEISQTIVKGYFDMLMIIDISACTCTPGEMAGGLKELGEEIGLMIKFQREEIFESMHRI</sequence>
<dbReference type="InterPro" id="IPR022986">
    <property type="entry name" value="UPF0237_ACT"/>
</dbReference>
<dbReference type="PANTHER" id="PTHR34875:SF6">
    <property type="entry name" value="UPF0237 PROTEIN MJ1558"/>
    <property type="match status" value="1"/>
</dbReference>
<dbReference type="STRING" id="1197717.BED41_10665"/>
<dbReference type="Pfam" id="PF13740">
    <property type="entry name" value="ACT_6"/>
    <property type="match status" value="1"/>
</dbReference>
<dbReference type="Gene3D" id="3.30.70.260">
    <property type="match status" value="1"/>
</dbReference>
<gene>
    <name evidence="2" type="ORF">BED41_10665</name>
</gene>
<dbReference type="PROSITE" id="PS51671">
    <property type="entry name" value="ACT"/>
    <property type="match status" value="1"/>
</dbReference>
<dbReference type="SUPFAM" id="SSF55021">
    <property type="entry name" value="ACT-like"/>
    <property type="match status" value="1"/>
</dbReference>
<comment type="similarity">
    <text evidence="1">Belongs to the UPF0237 family.</text>
</comment>
<reference evidence="2" key="1">
    <citation type="submission" date="2016-08" db="EMBL/GenBank/DDBJ databases">
        <title>Complete genome of Cloacibacillus porcorum.</title>
        <authorList>
            <person name="Looft T."/>
            <person name="Bayles D.O."/>
            <person name="Alt D.P."/>
        </authorList>
    </citation>
    <scope>NUCLEOTIDE SEQUENCE [LARGE SCALE GENOMIC DNA]</scope>
    <source>
        <strain evidence="2">CL-84</strain>
    </source>
</reference>
<dbReference type="AlphaFoldDB" id="A0A1B2I686"/>
<evidence type="ECO:0000313" key="3">
    <source>
        <dbReference type="Proteomes" id="UP000093044"/>
    </source>
</evidence>
<dbReference type="PANTHER" id="PTHR34875">
    <property type="entry name" value="UPF0237 PROTEIN MJ1558"/>
    <property type="match status" value="1"/>
</dbReference>
<accession>A0A1B2I686</accession>
<dbReference type="OrthoDB" id="9803078at2"/>
<dbReference type="Proteomes" id="UP000093044">
    <property type="component" value="Chromosome"/>
</dbReference>
<evidence type="ECO:0000256" key="1">
    <source>
        <dbReference type="HAMAP-Rule" id="MF_01054"/>
    </source>
</evidence>
<dbReference type="InterPro" id="IPR045865">
    <property type="entry name" value="ACT-like_dom_sf"/>
</dbReference>
<protein>
    <recommendedName>
        <fullName evidence="1">UPF0237 protein BED41_10665</fullName>
    </recommendedName>
</protein>
<name>A0A1B2I686_9BACT</name>
<dbReference type="InterPro" id="IPR002912">
    <property type="entry name" value="ACT_dom"/>
</dbReference>
<dbReference type="NCBIfam" id="NF001220">
    <property type="entry name" value="PRK00194.1"/>
    <property type="match status" value="1"/>
</dbReference>
<evidence type="ECO:0000313" key="2">
    <source>
        <dbReference type="EMBL" id="ANZ45489.1"/>
    </source>
</evidence>
<dbReference type="InterPro" id="IPR050990">
    <property type="entry name" value="UPF0237/GcvR_regulator"/>
</dbReference>
<dbReference type="EMBL" id="CP016757">
    <property type="protein sequence ID" value="ANZ45489.1"/>
    <property type="molecule type" value="Genomic_DNA"/>
</dbReference>
<dbReference type="RefSeq" id="WP_066745870.1">
    <property type="nucleotide sequence ID" value="NZ_CALCLR010000030.1"/>
</dbReference>
<dbReference type="HAMAP" id="MF_01054">
    <property type="entry name" value="UPF0237"/>
    <property type="match status" value="1"/>
</dbReference>
<dbReference type="KEGG" id="cpor:BED41_10665"/>